<protein>
    <recommendedName>
        <fullName evidence="3">Morphogenetic protein</fullName>
    </recommendedName>
</protein>
<dbReference type="Proteomes" id="UP000266206">
    <property type="component" value="Unassembled WGS sequence"/>
</dbReference>
<evidence type="ECO:0000313" key="2">
    <source>
        <dbReference type="Proteomes" id="UP000266206"/>
    </source>
</evidence>
<dbReference type="EMBL" id="NQYH01000001">
    <property type="protein sequence ID" value="RIY41993.1"/>
    <property type="molecule type" value="Genomic_DNA"/>
</dbReference>
<sequence>MKERPILFNAEMVRAILSGQKTQTRRVVKPYEPRLGSIAVPSDVSYLPDFTCYRATCPYGDPGDQLWVRETWAKPTTLDPGPVVYRADYPDCVPRWYENVPPADAITWKPSIHMFRRDSRIQLEITGVRVERLQDISEEDAHHEGVDNKLCAESVGRSPLKMGMATQCGYAYLWDKINGPGSWDTNPWVWVIEFERMKP</sequence>
<gene>
    <name evidence="1" type="ORF">CJP73_00665</name>
</gene>
<dbReference type="OrthoDB" id="72471at2"/>
<accession>A0A3A1YUR0</accession>
<name>A0A3A1YUR0_9BURK</name>
<proteinExistence type="predicted"/>
<evidence type="ECO:0000313" key="1">
    <source>
        <dbReference type="EMBL" id="RIY41993.1"/>
    </source>
</evidence>
<comment type="caution">
    <text evidence="1">The sequence shown here is derived from an EMBL/GenBank/DDBJ whole genome shotgun (WGS) entry which is preliminary data.</text>
</comment>
<reference evidence="1 2" key="1">
    <citation type="submission" date="2017-08" db="EMBL/GenBank/DDBJ databases">
        <title>Pusillimonas indicus sp. nov., a member of the family Alcaligenaceae isolated from surface seawater.</title>
        <authorList>
            <person name="Li J."/>
        </authorList>
    </citation>
    <scope>NUCLEOTIDE SEQUENCE [LARGE SCALE GENOMIC DNA]</scope>
    <source>
        <strain evidence="1 2">L52-1-41</strain>
    </source>
</reference>
<organism evidence="1 2">
    <name type="scientific">Neopusillimonas maritima</name>
    <dbReference type="NCBI Taxonomy" id="2026239"/>
    <lineage>
        <taxon>Bacteria</taxon>
        <taxon>Pseudomonadati</taxon>
        <taxon>Pseudomonadota</taxon>
        <taxon>Betaproteobacteria</taxon>
        <taxon>Burkholderiales</taxon>
        <taxon>Alcaligenaceae</taxon>
        <taxon>Neopusillimonas</taxon>
    </lineage>
</organism>
<dbReference type="AlphaFoldDB" id="A0A3A1YUR0"/>
<evidence type="ECO:0008006" key="3">
    <source>
        <dbReference type="Google" id="ProtNLM"/>
    </source>
</evidence>